<keyword evidence="6" id="KW-0456">Lyase</keyword>
<protein>
    <submittedName>
        <fullName evidence="9">Atrial natriuretic peptide receptor 2-like</fullName>
    </submittedName>
</protein>
<evidence type="ECO:0000256" key="5">
    <source>
        <dbReference type="ARBA" id="ARBA00023136"/>
    </source>
</evidence>
<evidence type="ECO:0000313" key="8">
    <source>
        <dbReference type="Proteomes" id="UP000515154"/>
    </source>
</evidence>
<dbReference type="GO" id="GO:0004383">
    <property type="term" value="F:guanylate cyclase activity"/>
    <property type="evidence" value="ECO:0007669"/>
    <property type="project" value="TreeGrafter"/>
</dbReference>
<comment type="subcellular location">
    <subcellularLocation>
        <location evidence="1">Membrane</location>
    </subcellularLocation>
</comment>
<reference evidence="9" key="1">
    <citation type="submission" date="2025-08" db="UniProtKB">
        <authorList>
            <consortium name="RefSeq"/>
        </authorList>
    </citation>
    <scope>IDENTIFICATION</scope>
</reference>
<dbReference type="CDD" id="cd07302">
    <property type="entry name" value="CHD"/>
    <property type="match status" value="1"/>
</dbReference>
<proteinExistence type="predicted"/>
<feature type="domain" description="Guanylate cyclase" evidence="7">
    <location>
        <begin position="67"/>
        <end position="167"/>
    </location>
</feature>
<dbReference type="PANTHER" id="PTHR11920">
    <property type="entry name" value="GUANYLYL CYCLASE"/>
    <property type="match status" value="1"/>
</dbReference>
<evidence type="ECO:0000256" key="4">
    <source>
        <dbReference type="ARBA" id="ARBA00022989"/>
    </source>
</evidence>
<dbReference type="GO" id="GO:0005886">
    <property type="term" value="C:plasma membrane"/>
    <property type="evidence" value="ECO:0007669"/>
    <property type="project" value="TreeGrafter"/>
</dbReference>
<dbReference type="Gene3D" id="6.10.250.780">
    <property type="match status" value="1"/>
</dbReference>
<dbReference type="InterPro" id="IPR029787">
    <property type="entry name" value="Nucleotide_cyclase"/>
</dbReference>
<dbReference type="GO" id="GO:0001653">
    <property type="term" value="F:peptide receptor activity"/>
    <property type="evidence" value="ECO:0007669"/>
    <property type="project" value="TreeGrafter"/>
</dbReference>
<evidence type="ECO:0000256" key="1">
    <source>
        <dbReference type="ARBA" id="ARBA00004370"/>
    </source>
</evidence>
<dbReference type="PANTHER" id="PTHR11920:SF335">
    <property type="entry name" value="GUANYLATE CYCLASE"/>
    <property type="match status" value="1"/>
</dbReference>
<dbReference type="RefSeq" id="XP_029653960.1">
    <property type="nucleotide sequence ID" value="XM_029798100.1"/>
</dbReference>
<name>A0A6P7TVJ9_9MOLL</name>
<evidence type="ECO:0000256" key="6">
    <source>
        <dbReference type="ARBA" id="ARBA00023239"/>
    </source>
</evidence>
<sequence length="176" mass="19954">MLQLSLYADNLEEMVEKRTCQLEEEKKRSEELLIRSEDLLYRMLPMSVAEDLRQGREVKGKLFESVTIYFSDIVGFTKISSELEPMGVVNLLNHLYSVLDTIIADFDVYKTIGDAYMVASGIPEVNPHHALEIGAMALHILNAVHQLKIPSEKTINELKIRIGIHSGKRKTDNILA</sequence>
<dbReference type="PROSITE" id="PS50125">
    <property type="entry name" value="GUANYLATE_CYCLASE_2"/>
    <property type="match status" value="1"/>
</dbReference>
<dbReference type="Pfam" id="PF00211">
    <property type="entry name" value="Guanylate_cyc"/>
    <property type="match status" value="1"/>
</dbReference>
<dbReference type="GO" id="GO:0035556">
    <property type="term" value="P:intracellular signal transduction"/>
    <property type="evidence" value="ECO:0007669"/>
    <property type="project" value="InterPro"/>
</dbReference>
<dbReference type="KEGG" id="osn:115227190"/>
<evidence type="ECO:0000259" key="7">
    <source>
        <dbReference type="PROSITE" id="PS50125"/>
    </source>
</evidence>
<keyword evidence="5" id="KW-0472">Membrane</keyword>
<dbReference type="InterPro" id="IPR001054">
    <property type="entry name" value="A/G_cyclase"/>
</dbReference>
<dbReference type="AlphaFoldDB" id="A0A6P7TVJ9"/>
<dbReference type="SMART" id="SM00044">
    <property type="entry name" value="CYCc"/>
    <property type="match status" value="1"/>
</dbReference>
<dbReference type="InterPro" id="IPR050401">
    <property type="entry name" value="Cyclic_nucleotide_synthase"/>
</dbReference>
<organism evidence="8 9">
    <name type="scientific">Octopus sinensis</name>
    <name type="common">East Asian common octopus</name>
    <dbReference type="NCBI Taxonomy" id="2607531"/>
    <lineage>
        <taxon>Eukaryota</taxon>
        <taxon>Metazoa</taxon>
        <taxon>Spiralia</taxon>
        <taxon>Lophotrochozoa</taxon>
        <taxon>Mollusca</taxon>
        <taxon>Cephalopoda</taxon>
        <taxon>Coleoidea</taxon>
        <taxon>Octopodiformes</taxon>
        <taxon>Octopoda</taxon>
        <taxon>Incirrata</taxon>
        <taxon>Octopodidae</taxon>
        <taxon>Octopus</taxon>
    </lineage>
</organism>
<dbReference type="Proteomes" id="UP000515154">
    <property type="component" value="Unplaced"/>
</dbReference>
<keyword evidence="3" id="KW-0547">Nucleotide-binding</keyword>
<keyword evidence="2" id="KW-0812">Transmembrane</keyword>
<evidence type="ECO:0000256" key="3">
    <source>
        <dbReference type="ARBA" id="ARBA00022741"/>
    </source>
</evidence>
<dbReference type="GO" id="GO:0004016">
    <property type="term" value="F:adenylate cyclase activity"/>
    <property type="evidence" value="ECO:0007669"/>
    <property type="project" value="TreeGrafter"/>
</dbReference>
<accession>A0A6P7TVJ9</accession>
<dbReference type="Gene3D" id="3.30.70.1230">
    <property type="entry name" value="Nucleotide cyclase"/>
    <property type="match status" value="1"/>
</dbReference>
<dbReference type="GO" id="GO:0007168">
    <property type="term" value="P:receptor guanylyl cyclase signaling pathway"/>
    <property type="evidence" value="ECO:0007669"/>
    <property type="project" value="TreeGrafter"/>
</dbReference>
<dbReference type="GO" id="GO:0000166">
    <property type="term" value="F:nucleotide binding"/>
    <property type="evidence" value="ECO:0007669"/>
    <property type="project" value="UniProtKB-KW"/>
</dbReference>
<evidence type="ECO:0000256" key="2">
    <source>
        <dbReference type="ARBA" id="ARBA00022692"/>
    </source>
</evidence>
<keyword evidence="8" id="KW-1185">Reference proteome</keyword>
<evidence type="ECO:0000313" key="9">
    <source>
        <dbReference type="RefSeq" id="XP_029653960.1"/>
    </source>
</evidence>
<dbReference type="SUPFAM" id="SSF55073">
    <property type="entry name" value="Nucleotide cyclase"/>
    <property type="match status" value="1"/>
</dbReference>
<keyword evidence="4" id="KW-1133">Transmembrane helix</keyword>
<gene>
    <name evidence="9" type="primary">LOC115227190</name>
</gene>